<comment type="caution">
    <text evidence="1">The sequence shown here is derived from an EMBL/GenBank/DDBJ whole genome shotgun (WGS) entry which is preliminary data.</text>
</comment>
<protein>
    <submittedName>
        <fullName evidence="1">Uncharacterized protein</fullName>
    </submittedName>
</protein>
<dbReference type="OrthoDB" id="10471524at2759"/>
<accession>A0A9D5DEE8</accession>
<dbReference type="Proteomes" id="UP001067231">
    <property type="component" value="Unassembled WGS sequence"/>
</dbReference>
<evidence type="ECO:0000313" key="1">
    <source>
        <dbReference type="EMBL" id="KAJ1605236.1"/>
    </source>
</evidence>
<proteinExistence type="predicted"/>
<sequence>MPISAGVHSTPIVRARGLKVLKLGAILLEEELVVGSDVQVALWHIIKGGDGGLDVGDMLGDDEDAGEHLQQRENLSQVELLELGHKDSLVGQRGPEVCVLQSLLEVALGLVALDDPGYGLGEALVQDLGQGPGCDLVALDRYQNDYEAVGDEGDARGQDYVIGEGGGVGELVHDGLLHQSGVGVVLHAHLANQDGDGRAGRLGREVQLLGEETVVSGRNRRYVEDVSPHLEWWEGNRSLCLWLFRYVRLRVKELHGVIKGDLPHEELVVQTLDEDVQEVVGVEGSEVPLDQTVDRRRQHQGRVHGLHELGIRLLFQSLAQTHEGAVLGGDDLGNYLDVLVKVAVAGVQPQERVLGEPPGEREGVLVQGGGIVSRRHHDQIDLKWIRDRVVEGLRRDELDVGPQSVGIAQGFVDLHVEQSGYEPDLGGGQGLEGHGPGDGDSLARVLEVLVVDVQGVMERNHLVEDGLGDEGRQTDGADQLAVWQSQTEHLVRVDWLQRVQVLGEYVSDLEDLESDIGMGLHGVHRKDVSDTTLVEKDGVDVVLVRDHQGNHGGFETHLGQKVLNREMRADVVLGGLGKGHRRGGELLVKDPLDLGENPVAHDGLL</sequence>
<dbReference type="EMBL" id="JAPCXC010000104">
    <property type="protein sequence ID" value="KAJ1605236.1"/>
    <property type="molecule type" value="Genomic_DNA"/>
</dbReference>
<dbReference type="AlphaFoldDB" id="A0A9D5DEE8"/>
<organism evidence="1">
    <name type="scientific">Cryptosporidium canis</name>
    <dbReference type="NCBI Taxonomy" id="195482"/>
    <lineage>
        <taxon>Eukaryota</taxon>
        <taxon>Sar</taxon>
        <taxon>Alveolata</taxon>
        <taxon>Apicomplexa</taxon>
        <taxon>Conoidasida</taxon>
        <taxon>Coccidia</taxon>
        <taxon>Eucoccidiorida</taxon>
        <taxon>Eimeriorina</taxon>
        <taxon>Cryptosporidiidae</taxon>
        <taxon>Cryptosporidium</taxon>
    </lineage>
</organism>
<gene>
    <name evidence="1" type="ORF">OJ253_3245</name>
</gene>
<name>A0A9D5DEE8_9CRYT</name>
<reference evidence="1" key="1">
    <citation type="submission" date="2022-10" db="EMBL/GenBank/DDBJ databases">
        <title>Adaptive evolution leads to modifications in subtelomeric GC content in a zoonotic Cryptosporidium species.</title>
        <authorList>
            <person name="Li J."/>
            <person name="Feng Y."/>
            <person name="Xiao L."/>
        </authorList>
    </citation>
    <scope>NUCLEOTIDE SEQUENCE</scope>
    <source>
        <strain evidence="1">33844</strain>
    </source>
</reference>